<reference evidence="1 2" key="1">
    <citation type="submission" date="2012-02" db="EMBL/GenBank/DDBJ databases">
        <title>Improved High-Quality Draft Sequence of Rhizobium leguminosarum bv. trifolii WSM597.</title>
        <authorList>
            <consortium name="US DOE Joint Genome Institute"/>
            <person name="Lucas S."/>
            <person name="Han J."/>
            <person name="Lapidus A."/>
            <person name="Cheng J.-F."/>
            <person name="Goodwin L."/>
            <person name="Pitluck S."/>
            <person name="Peters L."/>
            <person name="Ovchinnikova G."/>
            <person name="Held B."/>
            <person name="Detter J.C."/>
            <person name="Han C."/>
            <person name="Tapia R."/>
            <person name="Land M."/>
            <person name="Hauser L."/>
            <person name="Kyrpides N."/>
            <person name="Ivanova N."/>
            <person name="Pagani I."/>
            <person name="Brau L."/>
            <person name="Yates R."/>
            <person name="O'Hara G."/>
            <person name="Rui T."/>
            <person name="Howieson J."/>
            <person name="Reeve W."/>
            <person name="Woyke T."/>
        </authorList>
    </citation>
    <scope>NUCLEOTIDE SEQUENCE [LARGE SCALE GENOMIC DNA]</scope>
    <source>
        <strain evidence="1 2">WSM597</strain>
    </source>
</reference>
<dbReference type="EMBL" id="JH719382">
    <property type="protein sequence ID" value="EJB01889.1"/>
    <property type="molecule type" value="Genomic_DNA"/>
</dbReference>
<gene>
    <name evidence="1" type="ORF">Rleg9DRAFT_0660</name>
</gene>
<evidence type="ECO:0000313" key="2">
    <source>
        <dbReference type="Proteomes" id="UP000005092"/>
    </source>
</evidence>
<dbReference type="Proteomes" id="UP000005092">
    <property type="component" value="Unassembled WGS sequence"/>
</dbReference>
<accession>I9N204</accession>
<evidence type="ECO:0000313" key="1">
    <source>
        <dbReference type="EMBL" id="EJB01889.1"/>
    </source>
</evidence>
<dbReference type="AlphaFoldDB" id="I9N204"/>
<protein>
    <submittedName>
        <fullName evidence="1">Uncharacterized protein</fullName>
    </submittedName>
</protein>
<sequence>MTRFAAVAEQEFASAFVTMTNDELFELMLTSKPTAMRIGRRTRFSQRSC</sequence>
<dbReference type="HOGENOM" id="CLU_3139957_0_0_5"/>
<name>I9N204_RHILT</name>
<proteinExistence type="predicted"/>
<organism evidence="1 2">
    <name type="scientific">Rhizobium leguminosarum bv. trifolii WSM597</name>
    <dbReference type="NCBI Taxonomy" id="754764"/>
    <lineage>
        <taxon>Bacteria</taxon>
        <taxon>Pseudomonadati</taxon>
        <taxon>Pseudomonadota</taxon>
        <taxon>Alphaproteobacteria</taxon>
        <taxon>Hyphomicrobiales</taxon>
        <taxon>Rhizobiaceae</taxon>
        <taxon>Rhizobium/Agrobacterium group</taxon>
        <taxon>Rhizobium</taxon>
    </lineage>
</organism>